<feature type="transmembrane region" description="Helical" evidence="12">
    <location>
        <begin position="12"/>
        <end position="30"/>
    </location>
</feature>
<feature type="domain" description="HAMP" evidence="15">
    <location>
        <begin position="298"/>
        <end position="342"/>
    </location>
</feature>
<dbReference type="GO" id="GO:0005524">
    <property type="term" value="F:ATP binding"/>
    <property type="evidence" value="ECO:0007669"/>
    <property type="project" value="UniProtKB-KW"/>
</dbReference>
<dbReference type="CDD" id="cd00082">
    <property type="entry name" value="HisKA"/>
    <property type="match status" value="1"/>
</dbReference>
<dbReference type="Proteomes" id="UP000019483">
    <property type="component" value="Unassembled WGS sequence"/>
</dbReference>
<evidence type="ECO:0000259" key="14">
    <source>
        <dbReference type="PROSITE" id="PS50112"/>
    </source>
</evidence>
<dbReference type="EC" id="2.7.13.3" evidence="3"/>
<dbReference type="OrthoDB" id="125510at2157"/>
<dbReference type="PROSITE" id="PS50112">
    <property type="entry name" value="PAS"/>
    <property type="match status" value="1"/>
</dbReference>
<comment type="subcellular location">
    <subcellularLocation>
        <location evidence="2">Membrane</location>
    </subcellularLocation>
</comment>
<keyword evidence="17" id="KW-1185">Reference proteome</keyword>
<dbReference type="InterPro" id="IPR005467">
    <property type="entry name" value="His_kinase_dom"/>
</dbReference>
<sequence>MEIEKKDIYLHSSLFIIGIILVVIFSYFLISSNFYDLEKGYSLHNTHMFVHGIEEDEVKTLSSSVSNIVICARHGVRGTDLGNFDDKLSDDEFLINHDIESIIIYNPHNESPLFEHTINGVAPSNDLKAYLSSNPKAFSECMNNFTLSGLVFLPERTLLVAMEYFVPAEGTVEDGLVVVVSRTIDINELEIAQDRSIYFVLEDVGSFSEADKKAPGYKTNDISLSNFENGDPAGAVLLYDIMGHPEKMLKVGTTSHTSSIGLKMAMSIGIALLVVTSIELFFHIYLAKNMSFIEFNLLVKELENIRDRGDLSSRIEVEGDEQVNWLADDINNMLNSLEEKEGKYHALFEQSNDAIMIFGSGASLVDMNSKTSELLGYEKPDLFEINIDSLSPEECPTSLVDIYEQTIRESSVRSEIKLSLSNNNVIDADISSSIIDKEEGTVQVIIRDITEKKIYEEALLQAKLEADAANRSKSQFLANMSHELRTPLNSIIGFSDMLLLKSFGDINEKQERYLNNVSGSGKHLLNLINDILDLSKIEAGMMSLNTEDVIVSELMDEVMGTISSIAVKKNISLESIIDEKLTTMKADRVKIRQTLLNLLSNSVKFTPEKGSVTLEVKKIGNYVQFAVKDTGIGISENDQKYLFYEFTQVDSDHNRKYEGTGLGLALVKKFVEMHGGKVWVKSELGKGSCFYFEIPVDGK</sequence>
<keyword evidence="7" id="KW-0418">Kinase</keyword>
<keyword evidence="4" id="KW-0597">Phosphoprotein</keyword>
<evidence type="ECO:0000256" key="9">
    <source>
        <dbReference type="ARBA" id="ARBA00023012"/>
    </source>
</evidence>
<accession>W9DXL3</accession>
<dbReference type="EMBL" id="AZAJ01000001">
    <property type="protein sequence ID" value="ETA68151.1"/>
    <property type="molecule type" value="Genomic_DNA"/>
</dbReference>
<evidence type="ECO:0000256" key="8">
    <source>
        <dbReference type="ARBA" id="ARBA00022840"/>
    </source>
</evidence>
<keyword evidence="5" id="KW-0808">Transferase</keyword>
<dbReference type="InterPro" id="IPR036890">
    <property type="entry name" value="HATPase_C_sf"/>
</dbReference>
<evidence type="ECO:0000259" key="15">
    <source>
        <dbReference type="PROSITE" id="PS50885"/>
    </source>
</evidence>
<dbReference type="FunFam" id="1.10.287.130:FF:000038">
    <property type="entry name" value="Sensory transduction histidine kinase"/>
    <property type="match status" value="1"/>
</dbReference>
<dbReference type="Pfam" id="PF00512">
    <property type="entry name" value="HisKA"/>
    <property type="match status" value="1"/>
</dbReference>
<dbReference type="STRING" id="1090322.MettiDRAFT_1604"/>
<evidence type="ECO:0000256" key="6">
    <source>
        <dbReference type="ARBA" id="ARBA00022741"/>
    </source>
</evidence>
<evidence type="ECO:0000256" key="11">
    <source>
        <dbReference type="ARBA" id="ARBA00023306"/>
    </source>
</evidence>
<evidence type="ECO:0000256" key="12">
    <source>
        <dbReference type="SAM" id="Phobius"/>
    </source>
</evidence>
<gene>
    <name evidence="16" type="ORF">MettiDRAFT_1604</name>
</gene>
<organism evidence="16 17">
    <name type="scientific">Methanolobus tindarius DSM 2278</name>
    <dbReference type="NCBI Taxonomy" id="1090322"/>
    <lineage>
        <taxon>Archaea</taxon>
        <taxon>Methanobacteriati</taxon>
        <taxon>Methanobacteriota</taxon>
        <taxon>Stenosarchaea group</taxon>
        <taxon>Methanomicrobia</taxon>
        <taxon>Methanosarcinales</taxon>
        <taxon>Methanosarcinaceae</taxon>
        <taxon>Methanolobus</taxon>
    </lineage>
</organism>
<evidence type="ECO:0000256" key="5">
    <source>
        <dbReference type="ARBA" id="ARBA00022679"/>
    </source>
</evidence>
<dbReference type="FunFam" id="3.30.565.10:FF:000010">
    <property type="entry name" value="Sensor histidine kinase RcsC"/>
    <property type="match status" value="1"/>
</dbReference>
<dbReference type="Pfam" id="PF02518">
    <property type="entry name" value="HATPase_c"/>
    <property type="match status" value="1"/>
</dbReference>
<keyword evidence="9" id="KW-0902">Two-component regulatory system</keyword>
<dbReference type="PANTHER" id="PTHR43047:SF72">
    <property type="entry name" value="OSMOSENSING HISTIDINE PROTEIN KINASE SLN1"/>
    <property type="match status" value="1"/>
</dbReference>
<evidence type="ECO:0000256" key="3">
    <source>
        <dbReference type="ARBA" id="ARBA00012438"/>
    </source>
</evidence>
<dbReference type="PRINTS" id="PR00344">
    <property type="entry name" value="BCTRLSENSOR"/>
</dbReference>
<dbReference type="GO" id="GO:0005886">
    <property type="term" value="C:plasma membrane"/>
    <property type="evidence" value="ECO:0007669"/>
    <property type="project" value="TreeGrafter"/>
</dbReference>
<keyword evidence="12" id="KW-0812">Transmembrane</keyword>
<evidence type="ECO:0000256" key="2">
    <source>
        <dbReference type="ARBA" id="ARBA00004370"/>
    </source>
</evidence>
<keyword evidence="8" id="KW-0067">ATP-binding</keyword>
<keyword evidence="12" id="KW-1133">Transmembrane helix</keyword>
<name>W9DXL3_METTI</name>
<evidence type="ECO:0000256" key="10">
    <source>
        <dbReference type="ARBA" id="ARBA00023136"/>
    </source>
</evidence>
<feature type="domain" description="PAS" evidence="14">
    <location>
        <begin position="340"/>
        <end position="394"/>
    </location>
</feature>
<dbReference type="InterPro" id="IPR000014">
    <property type="entry name" value="PAS"/>
</dbReference>
<keyword evidence="11" id="KW-0131">Cell cycle</keyword>
<dbReference type="PANTHER" id="PTHR43047">
    <property type="entry name" value="TWO-COMPONENT HISTIDINE PROTEIN KINASE"/>
    <property type="match status" value="1"/>
</dbReference>
<dbReference type="Pfam" id="PF13188">
    <property type="entry name" value="PAS_8"/>
    <property type="match status" value="1"/>
</dbReference>
<dbReference type="PROSITE" id="PS50885">
    <property type="entry name" value="HAMP"/>
    <property type="match status" value="1"/>
</dbReference>
<dbReference type="AlphaFoldDB" id="W9DXL3"/>
<dbReference type="InterPro" id="IPR003661">
    <property type="entry name" value="HisK_dim/P_dom"/>
</dbReference>
<evidence type="ECO:0000259" key="13">
    <source>
        <dbReference type="PROSITE" id="PS50109"/>
    </source>
</evidence>
<proteinExistence type="predicted"/>
<evidence type="ECO:0000256" key="1">
    <source>
        <dbReference type="ARBA" id="ARBA00000085"/>
    </source>
</evidence>
<dbReference type="GO" id="GO:0000155">
    <property type="term" value="F:phosphorelay sensor kinase activity"/>
    <property type="evidence" value="ECO:0007669"/>
    <property type="project" value="InterPro"/>
</dbReference>
<dbReference type="SMART" id="SM00387">
    <property type="entry name" value="HATPase_c"/>
    <property type="match status" value="1"/>
</dbReference>
<dbReference type="NCBIfam" id="TIGR00229">
    <property type="entry name" value="sensory_box"/>
    <property type="match status" value="1"/>
</dbReference>
<dbReference type="CDD" id="cd16922">
    <property type="entry name" value="HATPase_EvgS-ArcB-TorS-like"/>
    <property type="match status" value="1"/>
</dbReference>
<evidence type="ECO:0000256" key="7">
    <source>
        <dbReference type="ARBA" id="ARBA00022777"/>
    </source>
</evidence>
<keyword evidence="10 12" id="KW-0472">Membrane</keyword>
<dbReference type="SMART" id="SM00388">
    <property type="entry name" value="HisKA"/>
    <property type="match status" value="1"/>
</dbReference>
<dbReference type="SUPFAM" id="SSF55785">
    <property type="entry name" value="PYP-like sensor domain (PAS domain)"/>
    <property type="match status" value="1"/>
</dbReference>
<dbReference type="InterPro" id="IPR003660">
    <property type="entry name" value="HAMP_dom"/>
</dbReference>
<dbReference type="SUPFAM" id="SSF47384">
    <property type="entry name" value="Homodimeric domain of signal transducing histidine kinase"/>
    <property type="match status" value="1"/>
</dbReference>
<dbReference type="PROSITE" id="PS50109">
    <property type="entry name" value="HIS_KIN"/>
    <property type="match status" value="1"/>
</dbReference>
<dbReference type="GO" id="GO:0009927">
    <property type="term" value="F:histidine phosphotransfer kinase activity"/>
    <property type="evidence" value="ECO:0007669"/>
    <property type="project" value="TreeGrafter"/>
</dbReference>
<evidence type="ECO:0000256" key="4">
    <source>
        <dbReference type="ARBA" id="ARBA00022553"/>
    </source>
</evidence>
<dbReference type="SUPFAM" id="SSF55874">
    <property type="entry name" value="ATPase domain of HSP90 chaperone/DNA topoisomerase II/histidine kinase"/>
    <property type="match status" value="1"/>
</dbReference>
<comment type="caution">
    <text evidence="16">The sequence shown here is derived from an EMBL/GenBank/DDBJ whole genome shotgun (WGS) entry which is preliminary data.</text>
</comment>
<dbReference type="Gene3D" id="1.10.287.130">
    <property type="match status" value="1"/>
</dbReference>
<keyword evidence="6" id="KW-0547">Nucleotide-binding</keyword>
<feature type="transmembrane region" description="Helical" evidence="12">
    <location>
        <begin position="265"/>
        <end position="286"/>
    </location>
</feature>
<evidence type="ECO:0000313" key="17">
    <source>
        <dbReference type="Proteomes" id="UP000019483"/>
    </source>
</evidence>
<protein>
    <recommendedName>
        <fullName evidence="3">histidine kinase</fullName>
        <ecNumber evidence="3">2.7.13.3</ecNumber>
    </recommendedName>
</protein>
<dbReference type="InterPro" id="IPR003594">
    <property type="entry name" value="HATPase_dom"/>
</dbReference>
<dbReference type="InterPro" id="IPR035965">
    <property type="entry name" value="PAS-like_dom_sf"/>
</dbReference>
<dbReference type="InterPro" id="IPR036097">
    <property type="entry name" value="HisK_dim/P_sf"/>
</dbReference>
<dbReference type="Gene3D" id="3.30.565.10">
    <property type="entry name" value="Histidine kinase-like ATPase, C-terminal domain"/>
    <property type="match status" value="1"/>
</dbReference>
<comment type="catalytic activity">
    <reaction evidence="1">
        <text>ATP + protein L-histidine = ADP + protein N-phospho-L-histidine.</text>
        <dbReference type="EC" id="2.7.13.3"/>
    </reaction>
</comment>
<feature type="domain" description="Histidine kinase" evidence="13">
    <location>
        <begin position="479"/>
        <end position="698"/>
    </location>
</feature>
<reference evidence="16 17" key="1">
    <citation type="submission" date="2013-08" db="EMBL/GenBank/DDBJ databases">
        <authorList>
            <consortium name="DOE Joint Genome Institute"/>
            <person name="Eisen J."/>
            <person name="Huntemann M."/>
            <person name="Han J."/>
            <person name="Chen A."/>
            <person name="Kyrpides N."/>
            <person name="Mavromatis K."/>
            <person name="Markowitz V."/>
            <person name="Palaniappan K."/>
            <person name="Ivanova N."/>
            <person name="Schaumberg A."/>
            <person name="Pati A."/>
            <person name="Liolios K."/>
            <person name="Nordberg H.P."/>
            <person name="Cantor M.N."/>
            <person name="Hua S.X."/>
            <person name="Woyke T."/>
        </authorList>
    </citation>
    <scope>NUCLEOTIDE SEQUENCE [LARGE SCALE GENOMIC DNA]</scope>
    <source>
        <strain evidence="16 17">DSM 2278</strain>
    </source>
</reference>
<evidence type="ECO:0000313" key="16">
    <source>
        <dbReference type="EMBL" id="ETA68151.1"/>
    </source>
</evidence>
<dbReference type="RefSeq" id="WP_023845287.1">
    <property type="nucleotide sequence ID" value="NZ_AZAJ01000001.1"/>
</dbReference>
<dbReference type="Gene3D" id="3.30.450.20">
    <property type="entry name" value="PAS domain"/>
    <property type="match status" value="1"/>
</dbReference>
<dbReference type="InterPro" id="IPR004358">
    <property type="entry name" value="Sig_transdc_His_kin-like_C"/>
</dbReference>